<accession>A0AAW1TPE5</accession>
<dbReference type="NCBIfam" id="TIGR00367">
    <property type="entry name" value="calcium/sodium antiporter"/>
    <property type="match status" value="1"/>
</dbReference>
<evidence type="ECO:0000256" key="5">
    <source>
        <dbReference type="ARBA" id="ARBA00022538"/>
    </source>
</evidence>
<feature type="transmembrane region" description="Helical" evidence="18">
    <location>
        <begin position="242"/>
        <end position="259"/>
    </location>
</feature>
<keyword evidence="14" id="KW-0406">Ion transport</keyword>
<keyword evidence="12 18" id="KW-1133">Transmembrane helix</keyword>
<evidence type="ECO:0000313" key="22">
    <source>
        <dbReference type="Proteomes" id="UP001431783"/>
    </source>
</evidence>
<evidence type="ECO:0000256" key="15">
    <source>
        <dbReference type="ARBA" id="ARBA00023136"/>
    </source>
</evidence>
<sequence>MALKWFSAFVIFAFCSGVLGEGSSTDLRDAGSLNRSSIVSSIPIEINKSENINTSKSEDAIEIVDSNSGNKYESLSRFNYTSFDRNISTKKKLFSNEKQNTTYLKASKSSKTNSDSECSDSSEDFPKTFSPDDLRHGALAIVILIGIYCFTALAIICDKYFLPCMEVLCDVLNLPQDVAAATFMSVATSTPELFVNIIGTFITKSDLGVGTIVGSSLFNSLGVASIGSLAAAKPIQLNWWPLTRDTIIYMFAVGLLITITYDNVIFWYEGLILFMVYFLYFTIMFNNHRIWKFIDKHWYNKKENNVEDKEYYGKEEVGSVHSRKVSTISPYGSYMEDVQRHSEKAFPKGSFVLDKHFQIKEDEVSNVSRKESTISPYGSYKEDTHHVHNNSKIDKNLGDMQIKDPEKDVDTSEDVDSLFNFPREAKFCRKCFWIYIMPIKLVLRFVIPDPKKHPKLFPITFIMCIIFIGLNSYLVSWMITLTGTVSGIPDAVLGFTFLAAGGCLPETISITIMSRRGEGSMGVSNSLGANTMNILMSLGLPWFLKTILMGTDSNAFIRIKSGSMEYIIMGLLVVAAVLYLTLYLNHFQLRKRGGVILLMIYSVFVTVSIAAEMLTTDC</sequence>
<evidence type="ECO:0000256" key="17">
    <source>
        <dbReference type="SAM" id="MobiDB-lite"/>
    </source>
</evidence>
<keyword evidence="4" id="KW-0050">Antiport</keyword>
<evidence type="ECO:0000256" key="18">
    <source>
        <dbReference type="SAM" id="Phobius"/>
    </source>
</evidence>
<evidence type="ECO:0000256" key="16">
    <source>
        <dbReference type="ARBA" id="ARBA00023201"/>
    </source>
</evidence>
<comment type="similarity">
    <text evidence="2">Belongs to the Ca(2+):cation antiporter (CaCA) (TC 2.A.19) family. SLC24A subfamily.</text>
</comment>
<feature type="transmembrane region" description="Helical" evidence="18">
    <location>
        <begin position="596"/>
        <end position="615"/>
    </location>
</feature>
<proteinExistence type="inferred from homology"/>
<feature type="transmembrane region" description="Helical" evidence="18">
    <location>
        <begin position="265"/>
        <end position="286"/>
    </location>
</feature>
<dbReference type="GO" id="GO:0005886">
    <property type="term" value="C:plasma membrane"/>
    <property type="evidence" value="ECO:0007669"/>
    <property type="project" value="TreeGrafter"/>
</dbReference>
<dbReference type="FunFam" id="1.20.1420.30:FF:000009">
    <property type="entry name" value="sodium/potassium/calcium exchanger 5 isoform X2"/>
    <property type="match status" value="1"/>
</dbReference>
<keyword evidence="10" id="KW-0769">Symport</keyword>
<keyword evidence="7 18" id="KW-0812">Transmembrane</keyword>
<feature type="transmembrane region" description="Helical" evidence="18">
    <location>
        <begin position="208"/>
        <end position="230"/>
    </location>
</feature>
<keyword evidence="8 19" id="KW-0732">Signal</keyword>
<evidence type="ECO:0000256" key="12">
    <source>
        <dbReference type="ARBA" id="ARBA00022989"/>
    </source>
</evidence>
<dbReference type="InterPro" id="IPR044880">
    <property type="entry name" value="NCX_ion-bd_dom_sf"/>
</dbReference>
<evidence type="ECO:0000256" key="7">
    <source>
        <dbReference type="ARBA" id="ARBA00022692"/>
    </source>
</evidence>
<dbReference type="PANTHER" id="PTHR10846">
    <property type="entry name" value="SODIUM/POTASSIUM/CALCIUM EXCHANGER"/>
    <property type="match status" value="1"/>
</dbReference>
<evidence type="ECO:0000256" key="8">
    <source>
        <dbReference type="ARBA" id="ARBA00022729"/>
    </source>
</evidence>
<dbReference type="PANTHER" id="PTHR10846:SF2">
    <property type="entry name" value="RE48874P"/>
    <property type="match status" value="1"/>
</dbReference>
<keyword evidence="16" id="KW-0739">Sodium transport</keyword>
<feature type="transmembrane region" description="Helical" evidence="18">
    <location>
        <begin position="491"/>
        <end position="513"/>
    </location>
</feature>
<comment type="caution">
    <text evidence="21">The sequence shown here is derived from an EMBL/GenBank/DDBJ whole genome shotgun (WGS) entry which is preliminary data.</text>
</comment>
<evidence type="ECO:0000256" key="14">
    <source>
        <dbReference type="ARBA" id="ARBA00023065"/>
    </source>
</evidence>
<evidence type="ECO:0000256" key="3">
    <source>
        <dbReference type="ARBA" id="ARBA00022448"/>
    </source>
</evidence>
<evidence type="ECO:0000256" key="2">
    <source>
        <dbReference type="ARBA" id="ARBA00005364"/>
    </source>
</evidence>
<name>A0AAW1TPE5_9CUCU</name>
<organism evidence="21 22">
    <name type="scientific">Henosepilachna vigintioctopunctata</name>
    <dbReference type="NCBI Taxonomy" id="420089"/>
    <lineage>
        <taxon>Eukaryota</taxon>
        <taxon>Metazoa</taxon>
        <taxon>Ecdysozoa</taxon>
        <taxon>Arthropoda</taxon>
        <taxon>Hexapoda</taxon>
        <taxon>Insecta</taxon>
        <taxon>Pterygota</taxon>
        <taxon>Neoptera</taxon>
        <taxon>Endopterygota</taxon>
        <taxon>Coleoptera</taxon>
        <taxon>Polyphaga</taxon>
        <taxon>Cucujiformia</taxon>
        <taxon>Coccinelloidea</taxon>
        <taxon>Coccinellidae</taxon>
        <taxon>Epilachninae</taxon>
        <taxon>Epilachnini</taxon>
        <taxon>Henosepilachna</taxon>
    </lineage>
</organism>
<keyword evidence="22" id="KW-1185">Reference proteome</keyword>
<evidence type="ECO:0000256" key="9">
    <source>
        <dbReference type="ARBA" id="ARBA00022837"/>
    </source>
</evidence>
<reference evidence="21 22" key="1">
    <citation type="submission" date="2023-03" db="EMBL/GenBank/DDBJ databases">
        <title>Genome insight into feeding habits of ladybird beetles.</title>
        <authorList>
            <person name="Li H.-S."/>
            <person name="Huang Y.-H."/>
            <person name="Pang H."/>
        </authorList>
    </citation>
    <scope>NUCLEOTIDE SEQUENCE [LARGE SCALE GENOMIC DNA]</scope>
    <source>
        <strain evidence="21">SYSU_2023b</strain>
        <tissue evidence="21">Whole body</tissue>
    </source>
</reference>
<feature type="compositionally biased region" description="Low complexity" evidence="17">
    <location>
        <begin position="107"/>
        <end position="116"/>
    </location>
</feature>
<evidence type="ECO:0000256" key="6">
    <source>
        <dbReference type="ARBA" id="ARBA00022568"/>
    </source>
</evidence>
<keyword evidence="6" id="KW-0109">Calcium transport</keyword>
<feature type="chain" id="PRO_5043609739" description="Sodium/calcium exchanger membrane region domain-containing protein" evidence="19">
    <location>
        <begin position="21"/>
        <end position="618"/>
    </location>
</feature>
<keyword evidence="9" id="KW-0106">Calcium</keyword>
<evidence type="ECO:0000256" key="11">
    <source>
        <dbReference type="ARBA" id="ARBA00022958"/>
    </source>
</evidence>
<keyword evidence="15 18" id="KW-0472">Membrane</keyword>
<keyword evidence="13" id="KW-0915">Sodium</keyword>
<dbReference type="GO" id="GO:0006874">
    <property type="term" value="P:intracellular calcium ion homeostasis"/>
    <property type="evidence" value="ECO:0007669"/>
    <property type="project" value="TreeGrafter"/>
</dbReference>
<keyword evidence="11" id="KW-0630">Potassium</keyword>
<feature type="transmembrane region" description="Helical" evidence="18">
    <location>
        <begin position="564"/>
        <end position="584"/>
    </location>
</feature>
<feature type="transmembrane region" description="Helical" evidence="18">
    <location>
        <begin position="456"/>
        <end position="479"/>
    </location>
</feature>
<feature type="region of interest" description="Disordered" evidence="17">
    <location>
        <begin position="105"/>
        <end position="124"/>
    </location>
</feature>
<evidence type="ECO:0000256" key="4">
    <source>
        <dbReference type="ARBA" id="ARBA00022449"/>
    </source>
</evidence>
<dbReference type="GO" id="GO:0005262">
    <property type="term" value="F:calcium channel activity"/>
    <property type="evidence" value="ECO:0007669"/>
    <property type="project" value="TreeGrafter"/>
</dbReference>
<evidence type="ECO:0000256" key="13">
    <source>
        <dbReference type="ARBA" id="ARBA00023053"/>
    </source>
</evidence>
<dbReference type="Gene3D" id="1.20.1420.30">
    <property type="entry name" value="NCX, central ion-binding region"/>
    <property type="match status" value="2"/>
</dbReference>
<dbReference type="InterPro" id="IPR004837">
    <property type="entry name" value="NaCa_Exmemb"/>
</dbReference>
<dbReference type="InterPro" id="IPR004481">
    <property type="entry name" value="K/Na/Ca-exchanger"/>
</dbReference>
<evidence type="ECO:0000256" key="19">
    <source>
        <dbReference type="SAM" id="SignalP"/>
    </source>
</evidence>
<feature type="transmembrane region" description="Helical" evidence="18">
    <location>
        <begin position="525"/>
        <end position="544"/>
    </location>
</feature>
<dbReference type="Pfam" id="PF01699">
    <property type="entry name" value="Na_Ca_ex"/>
    <property type="match status" value="2"/>
</dbReference>
<dbReference type="EMBL" id="JARQZJ010000001">
    <property type="protein sequence ID" value="KAK9869626.1"/>
    <property type="molecule type" value="Genomic_DNA"/>
</dbReference>
<keyword evidence="3" id="KW-0813">Transport</keyword>
<gene>
    <name evidence="21" type="ORF">WA026_003373</name>
</gene>
<dbReference type="AlphaFoldDB" id="A0AAW1TPE5"/>
<feature type="domain" description="Sodium/calcium exchanger membrane region" evidence="20">
    <location>
        <begin position="144"/>
        <end position="285"/>
    </location>
</feature>
<evidence type="ECO:0000256" key="10">
    <source>
        <dbReference type="ARBA" id="ARBA00022847"/>
    </source>
</evidence>
<evidence type="ECO:0000313" key="21">
    <source>
        <dbReference type="EMBL" id="KAK9869626.1"/>
    </source>
</evidence>
<dbReference type="GO" id="GO:0008273">
    <property type="term" value="F:calcium, potassium:sodium antiporter activity"/>
    <property type="evidence" value="ECO:0007669"/>
    <property type="project" value="TreeGrafter"/>
</dbReference>
<dbReference type="Proteomes" id="UP001431783">
    <property type="component" value="Unassembled WGS sequence"/>
</dbReference>
<dbReference type="GO" id="GO:0015293">
    <property type="term" value="F:symporter activity"/>
    <property type="evidence" value="ECO:0007669"/>
    <property type="project" value="UniProtKB-KW"/>
</dbReference>
<protein>
    <recommendedName>
        <fullName evidence="20">Sodium/calcium exchanger membrane region domain-containing protein</fullName>
    </recommendedName>
</protein>
<evidence type="ECO:0000259" key="20">
    <source>
        <dbReference type="Pfam" id="PF01699"/>
    </source>
</evidence>
<feature type="domain" description="Sodium/calcium exchanger membrane region" evidence="20">
    <location>
        <begin position="458"/>
        <end position="609"/>
    </location>
</feature>
<comment type="subcellular location">
    <subcellularLocation>
        <location evidence="1">Membrane</location>
        <topology evidence="1">Multi-pass membrane protein</topology>
    </subcellularLocation>
</comment>
<feature type="transmembrane region" description="Helical" evidence="18">
    <location>
        <begin position="137"/>
        <end position="157"/>
    </location>
</feature>
<evidence type="ECO:0000256" key="1">
    <source>
        <dbReference type="ARBA" id="ARBA00004141"/>
    </source>
</evidence>
<keyword evidence="5" id="KW-0633">Potassium transport</keyword>
<feature type="signal peptide" evidence="19">
    <location>
        <begin position="1"/>
        <end position="20"/>
    </location>
</feature>